<evidence type="ECO:0000313" key="2">
    <source>
        <dbReference type="Proteomes" id="UP000237347"/>
    </source>
</evidence>
<protein>
    <submittedName>
        <fullName evidence="1">Uncharacterized protein</fullName>
    </submittedName>
</protein>
<reference evidence="1 2" key="1">
    <citation type="journal article" date="2018" name="Sci. Data">
        <title>The draft genome sequence of cork oak.</title>
        <authorList>
            <person name="Ramos A.M."/>
            <person name="Usie A."/>
            <person name="Barbosa P."/>
            <person name="Barros P.M."/>
            <person name="Capote T."/>
            <person name="Chaves I."/>
            <person name="Simoes F."/>
            <person name="Abreu I."/>
            <person name="Carrasquinho I."/>
            <person name="Faro C."/>
            <person name="Guimaraes J.B."/>
            <person name="Mendonca D."/>
            <person name="Nobrega F."/>
            <person name="Rodrigues L."/>
            <person name="Saibo N.J.M."/>
            <person name="Varela M.C."/>
            <person name="Egas C."/>
            <person name="Matos J."/>
            <person name="Miguel C.M."/>
            <person name="Oliveira M.M."/>
            <person name="Ricardo C.P."/>
            <person name="Goncalves S."/>
        </authorList>
    </citation>
    <scope>NUCLEOTIDE SEQUENCE [LARGE SCALE GENOMIC DNA]</scope>
    <source>
        <strain evidence="2">cv. HL8</strain>
    </source>
</reference>
<gene>
    <name evidence="1" type="ORF">CFP56_027710</name>
</gene>
<name>A0AAW0JWX6_QUESU</name>
<proteinExistence type="predicted"/>
<dbReference type="EMBL" id="PKMF04000452">
    <property type="protein sequence ID" value="KAK7831057.1"/>
    <property type="molecule type" value="Genomic_DNA"/>
</dbReference>
<dbReference type="AlphaFoldDB" id="A0AAW0JWX6"/>
<organism evidence="1 2">
    <name type="scientific">Quercus suber</name>
    <name type="common">Cork oak</name>
    <dbReference type="NCBI Taxonomy" id="58331"/>
    <lineage>
        <taxon>Eukaryota</taxon>
        <taxon>Viridiplantae</taxon>
        <taxon>Streptophyta</taxon>
        <taxon>Embryophyta</taxon>
        <taxon>Tracheophyta</taxon>
        <taxon>Spermatophyta</taxon>
        <taxon>Magnoliopsida</taxon>
        <taxon>eudicotyledons</taxon>
        <taxon>Gunneridae</taxon>
        <taxon>Pentapetalae</taxon>
        <taxon>rosids</taxon>
        <taxon>fabids</taxon>
        <taxon>Fagales</taxon>
        <taxon>Fagaceae</taxon>
        <taxon>Quercus</taxon>
    </lineage>
</organism>
<sequence length="78" mass="9029">MNKKKTTTKKGDRSTGLCMAQQNWELRETGKFALEKPRLCMAQQNWELRETGKFALEKPRLWPVPSVLFTVCQSAKDL</sequence>
<accession>A0AAW0JWX6</accession>
<comment type="caution">
    <text evidence="1">The sequence shown here is derived from an EMBL/GenBank/DDBJ whole genome shotgun (WGS) entry which is preliminary data.</text>
</comment>
<evidence type="ECO:0000313" key="1">
    <source>
        <dbReference type="EMBL" id="KAK7831057.1"/>
    </source>
</evidence>
<dbReference type="Proteomes" id="UP000237347">
    <property type="component" value="Unassembled WGS sequence"/>
</dbReference>
<keyword evidence="2" id="KW-1185">Reference proteome</keyword>